<comment type="caution">
    <text evidence="1">The sequence shown here is derived from an EMBL/GenBank/DDBJ whole genome shotgun (WGS) entry which is preliminary data.</text>
</comment>
<protein>
    <submittedName>
        <fullName evidence="1">Uncharacterized protein</fullName>
    </submittedName>
</protein>
<keyword evidence="2" id="KW-1185">Reference proteome</keyword>
<gene>
    <name evidence="1" type="ORF">CLOHYLEM_04405</name>
</gene>
<accession>C0BX69</accession>
<dbReference type="EMBL" id="ABYI02000008">
    <property type="protein sequence ID" value="EEG75476.1"/>
    <property type="molecule type" value="Genomic_DNA"/>
</dbReference>
<sequence>MSFLLRPSGFVKYFYIFPSVHAQKGRAVKIARPFLGLVCLI</sequence>
<proteinExistence type="predicted"/>
<evidence type="ECO:0000313" key="2">
    <source>
        <dbReference type="Proteomes" id="UP000004893"/>
    </source>
</evidence>
<dbReference type="AlphaFoldDB" id="C0BX69"/>
<evidence type="ECO:0000313" key="1">
    <source>
        <dbReference type="EMBL" id="EEG75476.1"/>
    </source>
</evidence>
<dbReference type="STRING" id="553973.CLOHYLEM_04405"/>
<reference evidence="1" key="2">
    <citation type="submission" date="2013-06" db="EMBL/GenBank/DDBJ databases">
        <title>Draft genome sequence of Clostridium hylemonae (DSM 15053).</title>
        <authorList>
            <person name="Sudarsanam P."/>
            <person name="Ley R."/>
            <person name="Guruge J."/>
            <person name="Turnbaugh P.J."/>
            <person name="Mahowald M."/>
            <person name="Liep D."/>
            <person name="Gordon J."/>
        </authorList>
    </citation>
    <scope>NUCLEOTIDE SEQUENCE</scope>
    <source>
        <strain evidence="1">DSM 15053</strain>
    </source>
</reference>
<name>C0BX69_9FIRM</name>
<organism evidence="1 2">
    <name type="scientific">[Clostridium] hylemonae DSM 15053</name>
    <dbReference type="NCBI Taxonomy" id="553973"/>
    <lineage>
        <taxon>Bacteria</taxon>
        <taxon>Bacillati</taxon>
        <taxon>Bacillota</taxon>
        <taxon>Clostridia</taxon>
        <taxon>Lachnospirales</taxon>
        <taxon>Lachnospiraceae</taxon>
    </lineage>
</organism>
<dbReference type="Proteomes" id="UP000004893">
    <property type="component" value="Unassembled WGS sequence"/>
</dbReference>
<reference evidence="1" key="1">
    <citation type="submission" date="2009-02" db="EMBL/GenBank/DDBJ databases">
        <authorList>
            <person name="Fulton L."/>
            <person name="Clifton S."/>
            <person name="Fulton B."/>
            <person name="Xu J."/>
            <person name="Minx P."/>
            <person name="Pepin K.H."/>
            <person name="Johnson M."/>
            <person name="Bhonagiri V."/>
            <person name="Nash W.E."/>
            <person name="Mardis E.R."/>
            <person name="Wilson R.K."/>
        </authorList>
    </citation>
    <scope>NUCLEOTIDE SEQUENCE [LARGE SCALE GENOMIC DNA]</scope>
    <source>
        <strain evidence="1">DSM 15053</strain>
    </source>
</reference>
<dbReference type="HOGENOM" id="CLU_3268023_0_0_9"/>